<keyword evidence="5 6" id="KW-0349">Heme</keyword>
<protein>
    <recommendedName>
        <fullName evidence="9">Cytochrome P450</fullName>
    </recommendedName>
</protein>
<dbReference type="AlphaFoldDB" id="A0A8H7VR07"/>
<reference evidence="7 8" key="1">
    <citation type="submission" date="2020-12" db="EMBL/GenBank/DDBJ databases">
        <title>Metabolic potential, ecology and presence of endohyphal bacteria is reflected in genomic diversity of Mucoromycotina.</title>
        <authorList>
            <person name="Muszewska A."/>
            <person name="Okrasinska A."/>
            <person name="Steczkiewicz K."/>
            <person name="Drgas O."/>
            <person name="Orlowska M."/>
            <person name="Perlinska-Lenart U."/>
            <person name="Aleksandrzak-Piekarczyk T."/>
            <person name="Szatraj K."/>
            <person name="Zielenkiewicz U."/>
            <person name="Pilsyk S."/>
            <person name="Malc E."/>
            <person name="Mieczkowski P."/>
            <person name="Kruszewska J.S."/>
            <person name="Biernat P."/>
            <person name="Pawlowska J."/>
        </authorList>
    </citation>
    <scope>NUCLEOTIDE SEQUENCE [LARGE SCALE GENOMIC DNA]</scope>
    <source>
        <strain evidence="7 8">CBS 142.35</strain>
    </source>
</reference>
<feature type="non-terminal residue" evidence="7">
    <location>
        <position position="1"/>
    </location>
</feature>
<dbReference type="GO" id="GO:0016705">
    <property type="term" value="F:oxidoreductase activity, acting on paired donors, with incorporation or reduction of molecular oxygen"/>
    <property type="evidence" value="ECO:0007669"/>
    <property type="project" value="InterPro"/>
</dbReference>
<dbReference type="Gene3D" id="1.10.630.10">
    <property type="entry name" value="Cytochrome P450"/>
    <property type="match status" value="1"/>
</dbReference>
<dbReference type="PANTHER" id="PTHR46206">
    <property type="entry name" value="CYTOCHROME P450"/>
    <property type="match status" value="1"/>
</dbReference>
<gene>
    <name evidence="7" type="ORF">INT45_012727</name>
</gene>
<organism evidence="7 8">
    <name type="scientific">Circinella minor</name>
    <dbReference type="NCBI Taxonomy" id="1195481"/>
    <lineage>
        <taxon>Eukaryota</taxon>
        <taxon>Fungi</taxon>
        <taxon>Fungi incertae sedis</taxon>
        <taxon>Mucoromycota</taxon>
        <taxon>Mucoromycotina</taxon>
        <taxon>Mucoromycetes</taxon>
        <taxon>Mucorales</taxon>
        <taxon>Lichtheimiaceae</taxon>
        <taxon>Circinella</taxon>
    </lineage>
</organism>
<keyword evidence="8" id="KW-1185">Reference proteome</keyword>
<keyword evidence="3 5" id="KW-0479">Metal-binding</keyword>
<comment type="caution">
    <text evidence="7">The sequence shown here is derived from an EMBL/GenBank/DDBJ whole genome shotgun (WGS) entry which is preliminary data.</text>
</comment>
<proteinExistence type="inferred from homology"/>
<feature type="binding site" description="axial binding residue" evidence="5">
    <location>
        <position position="474"/>
    </location>
    <ligand>
        <name>heme</name>
        <dbReference type="ChEBI" id="CHEBI:30413"/>
    </ligand>
    <ligandPart>
        <name>Fe</name>
        <dbReference type="ChEBI" id="CHEBI:18248"/>
    </ligandPart>
</feature>
<keyword evidence="4 5" id="KW-0408">Iron</keyword>
<dbReference type="GO" id="GO:0004497">
    <property type="term" value="F:monooxygenase activity"/>
    <property type="evidence" value="ECO:0007669"/>
    <property type="project" value="UniProtKB-KW"/>
</dbReference>
<dbReference type="GO" id="GO:0005506">
    <property type="term" value="F:iron ion binding"/>
    <property type="evidence" value="ECO:0007669"/>
    <property type="project" value="InterPro"/>
</dbReference>
<evidence type="ECO:0000313" key="7">
    <source>
        <dbReference type="EMBL" id="KAG2223854.1"/>
    </source>
</evidence>
<evidence type="ECO:0000313" key="8">
    <source>
        <dbReference type="Proteomes" id="UP000646827"/>
    </source>
</evidence>
<dbReference type="InterPro" id="IPR001128">
    <property type="entry name" value="Cyt_P450"/>
</dbReference>
<evidence type="ECO:0000256" key="5">
    <source>
        <dbReference type="PIRSR" id="PIRSR602403-1"/>
    </source>
</evidence>
<dbReference type="OrthoDB" id="1844152at2759"/>
<dbReference type="SUPFAM" id="SSF48264">
    <property type="entry name" value="Cytochrome P450"/>
    <property type="match status" value="1"/>
</dbReference>
<comment type="similarity">
    <text evidence="2 6">Belongs to the cytochrome P450 family.</text>
</comment>
<dbReference type="InterPro" id="IPR036396">
    <property type="entry name" value="Cyt_P450_sf"/>
</dbReference>
<evidence type="ECO:0000256" key="2">
    <source>
        <dbReference type="ARBA" id="ARBA00010617"/>
    </source>
</evidence>
<sequence>MVTIPSSAQLIDLFNEVQNKLSSRQEVRTGVISAAAIITSYVLYKQFFAKSKDNCPSVPYSVPVLGSTKEYIDNPQAFVEKWTAELGEVYRIHLFGEMSTIVSGRYVREILLNPSFDFITSVTKRFDMNALARIPAHVITGDASRKVVVNKLTPNLKRYTKRAVENLIVGLEDIVGDLKEPMELPDIYMLVQRMVARASASVFVGEELCKDSDLIDIFQNLTTDIGSLLRPKIPIMMFFPRLMGLQMRILGKFSPEVQKYRQNMIKGMSPEIQRRLDGANDPNFERPDDILQDILEDNPAEPGTSVAEHCVNWMFSLIFASVHTTSENATVVIYRLLEHPKLMEELLEEQNEVLRRHGVEAGKGSEAFSFNIIKEFVKLDSVCREALRLKNQYFELPHTNISGKNVVLSNGVVIPPDQDVYINYWYNHRDSSYKGATADVELTEFKPYRFVDTGRPSTKVSDDFLLFGEGKHACPGRWFAIQEIKTIISLLLRDYSLRPAEKIKFPDSIMTGTPSGKVTIEKKERK</sequence>
<evidence type="ECO:0000256" key="3">
    <source>
        <dbReference type="ARBA" id="ARBA00022723"/>
    </source>
</evidence>
<dbReference type="PROSITE" id="PS00086">
    <property type="entry name" value="CYTOCHROME_P450"/>
    <property type="match status" value="1"/>
</dbReference>
<evidence type="ECO:0008006" key="9">
    <source>
        <dbReference type="Google" id="ProtNLM"/>
    </source>
</evidence>
<evidence type="ECO:0000256" key="1">
    <source>
        <dbReference type="ARBA" id="ARBA00001971"/>
    </source>
</evidence>
<accession>A0A8H7VR07</accession>
<dbReference type="InterPro" id="IPR002403">
    <property type="entry name" value="Cyt_P450_E_grp-IV"/>
</dbReference>
<dbReference type="InterPro" id="IPR017972">
    <property type="entry name" value="Cyt_P450_CS"/>
</dbReference>
<dbReference type="CDD" id="cd11041">
    <property type="entry name" value="CYP503A1-like"/>
    <property type="match status" value="1"/>
</dbReference>
<name>A0A8H7VR07_9FUNG</name>
<evidence type="ECO:0000256" key="6">
    <source>
        <dbReference type="RuleBase" id="RU000461"/>
    </source>
</evidence>
<dbReference type="Pfam" id="PF00067">
    <property type="entry name" value="p450"/>
    <property type="match status" value="1"/>
</dbReference>
<comment type="cofactor">
    <cofactor evidence="1 5">
        <name>heme</name>
        <dbReference type="ChEBI" id="CHEBI:30413"/>
    </cofactor>
</comment>
<dbReference type="GO" id="GO:0020037">
    <property type="term" value="F:heme binding"/>
    <property type="evidence" value="ECO:0007669"/>
    <property type="project" value="InterPro"/>
</dbReference>
<keyword evidence="6" id="KW-0560">Oxidoreductase</keyword>
<dbReference type="EMBL" id="JAEPRB010000053">
    <property type="protein sequence ID" value="KAG2223854.1"/>
    <property type="molecule type" value="Genomic_DNA"/>
</dbReference>
<dbReference type="PANTHER" id="PTHR46206:SF7">
    <property type="entry name" value="P450, PUTATIVE (EUROFUNG)-RELATED"/>
    <property type="match status" value="1"/>
</dbReference>
<keyword evidence="6" id="KW-0503">Monooxygenase</keyword>
<evidence type="ECO:0000256" key="4">
    <source>
        <dbReference type="ARBA" id="ARBA00023004"/>
    </source>
</evidence>
<dbReference type="Proteomes" id="UP000646827">
    <property type="component" value="Unassembled WGS sequence"/>
</dbReference>
<dbReference type="PRINTS" id="PR00465">
    <property type="entry name" value="EP450IV"/>
</dbReference>